<feature type="region of interest" description="Disordered" evidence="1">
    <location>
        <begin position="156"/>
        <end position="223"/>
    </location>
</feature>
<feature type="compositionally biased region" description="Low complexity" evidence="1">
    <location>
        <begin position="182"/>
        <end position="197"/>
    </location>
</feature>
<dbReference type="EMBL" id="BKCJ010366867">
    <property type="protein sequence ID" value="GFA08684.1"/>
    <property type="molecule type" value="Genomic_DNA"/>
</dbReference>
<feature type="region of interest" description="Disordered" evidence="1">
    <location>
        <begin position="445"/>
        <end position="569"/>
    </location>
</feature>
<accession>A0A699J3C5</accession>
<dbReference type="AlphaFoldDB" id="A0A699J3C5"/>
<gene>
    <name evidence="2" type="ORF">Tci_580656</name>
</gene>
<proteinExistence type="predicted"/>
<feature type="compositionally biased region" description="Acidic residues" evidence="1">
    <location>
        <begin position="517"/>
        <end position="530"/>
    </location>
</feature>
<comment type="caution">
    <text evidence="2">The sequence shown here is derived from an EMBL/GenBank/DDBJ whole genome shotgun (WGS) entry which is preliminary data.</text>
</comment>
<sequence length="580" mass="65382">ENVDYPELIWEDLAYQIGHRKEKRSRRKNIPYPHFTKTIINHFLKQHKSPTNLNHKHYHTIKDDGIVSRLKFAKTGEDYQEYGHPISDVMLTDAIKRSESYQMFIKYLTHHIPPKKSKGKGSKGKKTAKDQTEAKEVEAARKVHATHARIVTEFVSESNKKKSSGISSKSVVIQDTPSAPNSKTATSKTKLKGTSSKPGVPNESTFVSATSSEGTGAKLGVSDKDKDITEEKVILEWGDEQDSEHSDDDNYDVEKDERMAMLMMKAMIMLRMIFIRKEEAEKTSEAKDDSKKTELPPSSLSLCVSFGFGDPFLKLSFDSSLVSTVKDSSHVDVNSLLDIPIQHETPQIQVAKLEKDVFELKTINLFFEGLAVLQSQVPAVVGSYLDTEKPKPIAKQESEKSHSEILKIKKEQDESQENPHFTINSTDKAALEEYDLKSDKGVVNTVKDHKRKHDDDEDDDDEDPLTEPNQGKKTKRRRTKESASYKKPSSTKETPKGKTMTKGFKSGKSALAKEPVEEPIPEMIMDDASDDLVHDDDQPQAASKPKTSKTLNLEWCKQPPWPPAPDPEWNKRLVVLDQPI</sequence>
<feature type="compositionally biased region" description="Basic and acidic residues" evidence="1">
    <location>
        <begin position="127"/>
        <end position="141"/>
    </location>
</feature>
<feature type="compositionally biased region" description="Polar residues" evidence="1">
    <location>
        <begin position="171"/>
        <end position="181"/>
    </location>
</feature>
<protein>
    <submittedName>
        <fullName evidence="2">Uncharacterized protein</fullName>
    </submittedName>
</protein>
<feature type="region of interest" description="Disordered" evidence="1">
    <location>
        <begin position="112"/>
        <end position="141"/>
    </location>
</feature>
<evidence type="ECO:0000256" key="1">
    <source>
        <dbReference type="SAM" id="MobiDB-lite"/>
    </source>
</evidence>
<feature type="compositionally biased region" description="Basic residues" evidence="1">
    <location>
        <begin position="112"/>
        <end position="126"/>
    </location>
</feature>
<name>A0A699J3C5_TANCI</name>
<reference evidence="2" key="1">
    <citation type="journal article" date="2019" name="Sci. Rep.">
        <title>Draft genome of Tanacetum cinerariifolium, the natural source of mosquito coil.</title>
        <authorList>
            <person name="Yamashiro T."/>
            <person name="Shiraishi A."/>
            <person name="Satake H."/>
            <person name="Nakayama K."/>
        </authorList>
    </citation>
    <scope>NUCLEOTIDE SEQUENCE</scope>
</reference>
<organism evidence="2">
    <name type="scientific">Tanacetum cinerariifolium</name>
    <name type="common">Dalmatian daisy</name>
    <name type="synonym">Chrysanthemum cinerariifolium</name>
    <dbReference type="NCBI Taxonomy" id="118510"/>
    <lineage>
        <taxon>Eukaryota</taxon>
        <taxon>Viridiplantae</taxon>
        <taxon>Streptophyta</taxon>
        <taxon>Embryophyta</taxon>
        <taxon>Tracheophyta</taxon>
        <taxon>Spermatophyta</taxon>
        <taxon>Magnoliopsida</taxon>
        <taxon>eudicotyledons</taxon>
        <taxon>Gunneridae</taxon>
        <taxon>Pentapetalae</taxon>
        <taxon>asterids</taxon>
        <taxon>campanulids</taxon>
        <taxon>Asterales</taxon>
        <taxon>Asteraceae</taxon>
        <taxon>Asteroideae</taxon>
        <taxon>Anthemideae</taxon>
        <taxon>Anthemidinae</taxon>
        <taxon>Tanacetum</taxon>
    </lineage>
</organism>
<feature type="compositionally biased region" description="Polar residues" evidence="1">
    <location>
        <begin position="202"/>
        <end position="214"/>
    </location>
</feature>
<evidence type="ECO:0000313" key="2">
    <source>
        <dbReference type="EMBL" id="GFA08684.1"/>
    </source>
</evidence>
<feature type="non-terminal residue" evidence="2">
    <location>
        <position position="1"/>
    </location>
</feature>
<feature type="compositionally biased region" description="Acidic residues" evidence="1">
    <location>
        <begin position="455"/>
        <end position="465"/>
    </location>
</feature>